<dbReference type="GO" id="GO:0006865">
    <property type="term" value="P:amino acid transport"/>
    <property type="evidence" value="ECO:0007669"/>
    <property type="project" value="UniProtKB-KW"/>
</dbReference>
<proteinExistence type="inferred from homology"/>
<dbReference type="Pfam" id="PF13458">
    <property type="entry name" value="Peripla_BP_6"/>
    <property type="match status" value="1"/>
</dbReference>
<accession>B2T8U9</accession>
<organism evidence="7 8">
    <name type="scientific">Paraburkholderia phytofirmans (strain DSM 17436 / LMG 22146 / PsJN)</name>
    <name type="common">Burkholderia phytofirmans</name>
    <dbReference type="NCBI Taxonomy" id="398527"/>
    <lineage>
        <taxon>Bacteria</taxon>
        <taxon>Pseudomonadati</taxon>
        <taxon>Pseudomonadota</taxon>
        <taxon>Betaproteobacteria</taxon>
        <taxon>Burkholderiales</taxon>
        <taxon>Burkholderiaceae</taxon>
        <taxon>Paraburkholderia</taxon>
    </lineage>
</organism>
<feature type="chain" id="PRO_5002780275" description="Leucine-binding protein domain-containing protein" evidence="5">
    <location>
        <begin position="28"/>
        <end position="397"/>
    </location>
</feature>
<sequence length="397" mass="41640" precursor="true">MKVKLSLRLGVIGGALSMSLLSSPAIAEDVLKFGVSSPMSGAAANWGIGCDWVGQKVVKYINDHGGVRAGGKTYKVQLTTYDNGYTAAGGAQSAQAMISRDGVRYIVQSLGTAPVQATQSLSERAGVILLTTAWGKSIKGPKFPLTFTNSNTPYEIFEPLFSVVRGQHPNIKSVALLNPNDSTGQQAEAQSKQEWAKLGVKVVSSSFYERGTTEFQSIATKLANSKTDAVDLGGSAPGDAGSVFKELSVQGWNGVKLYPAGTGSDTLVKVGGKSVEGVYMGQAADFSGATATALQRDLDTQAKQVLHEPLNILQMGVWDGMMALKAGIEKADSIDPRAIAKALPTTTVETSYGPVGYGGKSTYGTPQQLLVPVIITQIQNGNTVEVRRVKSTDANGS</sequence>
<gene>
    <name evidence="7" type="ordered locus">Bphyt_6455</name>
</gene>
<dbReference type="InterPro" id="IPR000709">
    <property type="entry name" value="Leu_Ile_Val-bd"/>
</dbReference>
<feature type="signal peptide" evidence="5">
    <location>
        <begin position="1"/>
        <end position="27"/>
    </location>
</feature>
<keyword evidence="2" id="KW-0813">Transport</keyword>
<dbReference type="SUPFAM" id="SSF53822">
    <property type="entry name" value="Periplasmic binding protein-like I"/>
    <property type="match status" value="1"/>
</dbReference>
<dbReference type="InterPro" id="IPR028081">
    <property type="entry name" value="Leu-bd"/>
</dbReference>
<dbReference type="InterPro" id="IPR051010">
    <property type="entry name" value="BCAA_transport"/>
</dbReference>
<dbReference type="AlphaFoldDB" id="B2T8U9"/>
<dbReference type="Proteomes" id="UP000001739">
    <property type="component" value="Chromosome 2"/>
</dbReference>
<keyword evidence="3 5" id="KW-0732">Signal</keyword>
<dbReference type="OrthoDB" id="5289062at2"/>
<dbReference type="RefSeq" id="WP_012428270.1">
    <property type="nucleotide sequence ID" value="NC_010676.1"/>
</dbReference>
<evidence type="ECO:0000256" key="4">
    <source>
        <dbReference type="ARBA" id="ARBA00022970"/>
    </source>
</evidence>
<reference evidence="7 8" key="1">
    <citation type="journal article" date="2011" name="J. Bacteriol.">
        <title>Complete genome sequence of the plant growth-promoting endophyte Burkholderia phytofirmans strain PsJN.</title>
        <authorList>
            <person name="Weilharter A."/>
            <person name="Mitter B."/>
            <person name="Shin M.V."/>
            <person name="Chain P.S."/>
            <person name="Nowak J."/>
            <person name="Sessitsch A."/>
        </authorList>
    </citation>
    <scope>NUCLEOTIDE SEQUENCE [LARGE SCALE GENOMIC DNA]</scope>
    <source>
        <strain evidence="8">DSM 17436 / LMG 22146 / PsJN</strain>
    </source>
</reference>
<dbReference type="eggNOG" id="COG0683">
    <property type="taxonomic scope" value="Bacteria"/>
</dbReference>
<evidence type="ECO:0000256" key="5">
    <source>
        <dbReference type="SAM" id="SignalP"/>
    </source>
</evidence>
<dbReference type="InterPro" id="IPR028082">
    <property type="entry name" value="Peripla_BP_I"/>
</dbReference>
<dbReference type="KEGG" id="bpy:Bphyt_6455"/>
<keyword evidence="4" id="KW-0029">Amino-acid transport</keyword>
<evidence type="ECO:0000313" key="8">
    <source>
        <dbReference type="Proteomes" id="UP000001739"/>
    </source>
</evidence>
<dbReference type="HOGENOM" id="CLU_027128_6_2_4"/>
<dbReference type="STRING" id="398527.Bphyt_6455"/>
<dbReference type="EMBL" id="CP001053">
    <property type="protein sequence ID" value="ACD20762.1"/>
    <property type="molecule type" value="Genomic_DNA"/>
</dbReference>
<dbReference type="Gene3D" id="3.40.50.2300">
    <property type="match status" value="2"/>
</dbReference>
<comment type="similarity">
    <text evidence="1">Belongs to the leucine-binding protein family.</text>
</comment>
<dbReference type="CDD" id="cd06336">
    <property type="entry name" value="PBP1_ABC_ligand_binding-like"/>
    <property type="match status" value="1"/>
</dbReference>
<evidence type="ECO:0000259" key="6">
    <source>
        <dbReference type="Pfam" id="PF13458"/>
    </source>
</evidence>
<dbReference type="PANTHER" id="PTHR30483">
    <property type="entry name" value="LEUCINE-SPECIFIC-BINDING PROTEIN"/>
    <property type="match status" value="1"/>
</dbReference>
<dbReference type="PANTHER" id="PTHR30483:SF6">
    <property type="entry name" value="PERIPLASMIC BINDING PROTEIN OF ABC TRANSPORTER FOR NATURAL AMINO ACIDS"/>
    <property type="match status" value="1"/>
</dbReference>
<evidence type="ECO:0000256" key="2">
    <source>
        <dbReference type="ARBA" id="ARBA00022448"/>
    </source>
</evidence>
<evidence type="ECO:0000256" key="1">
    <source>
        <dbReference type="ARBA" id="ARBA00010062"/>
    </source>
</evidence>
<protein>
    <recommendedName>
        <fullName evidence="6">Leucine-binding protein domain-containing protein</fullName>
    </recommendedName>
</protein>
<evidence type="ECO:0000256" key="3">
    <source>
        <dbReference type="ARBA" id="ARBA00022729"/>
    </source>
</evidence>
<evidence type="ECO:0000313" key="7">
    <source>
        <dbReference type="EMBL" id="ACD20762.1"/>
    </source>
</evidence>
<feature type="domain" description="Leucine-binding protein" evidence="6">
    <location>
        <begin position="31"/>
        <end position="367"/>
    </location>
</feature>
<name>B2T8U9_PARPJ</name>
<dbReference type="PRINTS" id="PR00337">
    <property type="entry name" value="LEUILEVALBP"/>
</dbReference>